<dbReference type="CDD" id="cd06198">
    <property type="entry name" value="FNR_like_3"/>
    <property type="match status" value="1"/>
</dbReference>
<comment type="cofactor">
    <cofactor evidence="1">
        <name>FAD</name>
        <dbReference type="ChEBI" id="CHEBI:57692"/>
    </cofactor>
</comment>
<keyword evidence="12 13" id="KW-0472">Membrane</keyword>
<keyword evidence="8 13" id="KW-1133">Transmembrane helix</keyword>
<evidence type="ECO:0000256" key="8">
    <source>
        <dbReference type="ARBA" id="ARBA00022989"/>
    </source>
</evidence>
<keyword evidence="7" id="KW-0274">FAD</keyword>
<evidence type="ECO:0000259" key="14">
    <source>
        <dbReference type="PROSITE" id="PS51384"/>
    </source>
</evidence>
<feature type="transmembrane region" description="Helical" evidence="13">
    <location>
        <begin position="77"/>
        <end position="96"/>
    </location>
</feature>
<evidence type="ECO:0000256" key="2">
    <source>
        <dbReference type="ARBA" id="ARBA00004141"/>
    </source>
</evidence>
<keyword evidence="16" id="KW-1185">Reference proteome</keyword>
<keyword evidence="5" id="KW-0001">2Fe-2S</keyword>
<evidence type="ECO:0000256" key="11">
    <source>
        <dbReference type="ARBA" id="ARBA00023014"/>
    </source>
</evidence>
<dbReference type="Pfam" id="PF01794">
    <property type="entry name" value="Ferric_reduct"/>
    <property type="match status" value="1"/>
</dbReference>
<evidence type="ECO:0000256" key="5">
    <source>
        <dbReference type="ARBA" id="ARBA00022714"/>
    </source>
</evidence>
<feature type="transmembrane region" description="Helical" evidence="13">
    <location>
        <begin position="194"/>
        <end position="213"/>
    </location>
</feature>
<dbReference type="Pfam" id="PF08022">
    <property type="entry name" value="FAD_binding_8"/>
    <property type="match status" value="1"/>
</dbReference>
<dbReference type="InterPro" id="IPR017927">
    <property type="entry name" value="FAD-bd_FR_type"/>
</dbReference>
<organism evidence="15 16">
    <name type="scientific">Dyadobacter frigoris</name>
    <dbReference type="NCBI Taxonomy" id="2576211"/>
    <lineage>
        <taxon>Bacteria</taxon>
        <taxon>Pseudomonadati</taxon>
        <taxon>Bacteroidota</taxon>
        <taxon>Cytophagia</taxon>
        <taxon>Cytophagales</taxon>
        <taxon>Spirosomataceae</taxon>
        <taxon>Dyadobacter</taxon>
    </lineage>
</organism>
<evidence type="ECO:0000256" key="13">
    <source>
        <dbReference type="SAM" id="Phobius"/>
    </source>
</evidence>
<feature type="transmembrane region" description="Helical" evidence="13">
    <location>
        <begin position="41"/>
        <end position="65"/>
    </location>
</feature>
<comment type="caution">
    <text evidence="15">The sequence shown here is derived from an EMBL/GenBank/DDBJ whole genome shotgun (WGS) entry which is preliminary data.</text>
</comment>
<dbReference type="OrthoDB" id="9801223at2"/>
<evidence type="ECO:0000313" key="15">
    <source>
        <dbReference type="EMBL" id="TKT88045.1"/>
    </source>
</evidence>
<comment type="subcellular location">
    <subcellularLocation>
        <location evidence="2">Membrane</location>
        <topology evidence="2">Multi-pass membrane protein</topology>
    </subcellularLocation>
</comment>
<feature type="domain" description="FAD-binding FR-type" evidence="14">
    <location>
        <begin position="209"/>
        <end position="317"/>
    </location>
</feature>
<dbReference type="InterPro" id="IPR050415">
    <property type="entry name" value="MRET"/>
</dbReference>
<dbReference type="Gene3D" id="3.40.50.80">
    <property type="entry name" value="Nucleotide-binding domain of ferredoxin-NADP reductase (FNR) module"/>
    <property type="match status" value="1"/>
</dbReference>
<dbReference type="GO" id="GO:0016491">
    <property type="term" value="F:oxidoreductase activity"/>
    <property type="evidence" value="ECO:0007669"/>
    <property type="project" value="UniProtKB-KW"/>
</dbReference>
<dbReference type="RefSeq" id="WP_137343431.1">
    <property type="nucleotide sequence ID" value="NZ_BSQH01000005.1"/>
</dbReference>
<evidence type="ECO:0000256" key="9">
    <source>
        <dbReference type="ARBA" id="ARBA00023002"/>
    </source>
</evidence>
<evidence type="ECO:0000256" key="3">
    <source>
        <dbReference type="ARBA" id="ARBA00022630"/>
    </source>
</evidence>
<keyword evidence="4 13" id="KW-0812">Transmembrane</keyword>
<dbReference type="GO" id="GO:0046872">
    <property type="term" value="F:metal ion binding"/>
    <property type="evidence" value="ECO:0007669"/>
    <property type="project" value="UniProtKB-KW"/>
</dbReference>
<dbReference type="InterPro" id="IPR013112">
    <property type="entry name" value="FAD-bd_8"/>
</dbReference>
<keyword evidence="6" id="KW-0479">Metal-binding</keyword>
<feature type="transmembrane region" description="Helical" evidence="13">
    <location>
        <begin position="7"/>
        <end position="29"/>
    </location>
</feature>
<sequence length="443" mass="49828">MKSTIKWITGALVIAGIIFALSPGPGHLIDNPGAWELREQFVFLTGVSALSLMVLSMIISVRIPWVNHQMKGLDKAYVVHKWTGIFTTILMVFHWLGEKVPHWLVESGLIADPGELTDSSSFSDMEIGLFQSGVILVEWIFYVVLILVIIALFKKIPYRIFRKTHKIFPAVFLLAAYHGATAQLKEHWLTTPGGYLLLLLVAIGVAAAFISLFQRIGASRKINAIISQLGNPQDGILDLRLSTGQKPFFHRPGQYAFLRFEHDNELHPFTIASSGDDPYTLRFAIKSLGDFTAALTDRIQAGQQVQVEGPYGEFVFQSSSKRQIWIAGGIGITPFLARLEQLANQKETRQPIDFWYSTRTDKQTMFPDSLEDLCQQSGVTLYHLNSSQKQYLTAQMLHEVVGSFQHVSVWFCGPADFADCLLTGLSAYDFDKRDFHYDDFAMR</sequence>
<gene>
    <name evidence="15" type="ORF">FDK13_28520</name>
</gene>
<dbReference type="GO" id="GO:0051537">
    <property type="term" value="F:2 iron, 2 sulfur cluster binding"/>
    <property type="evidence" value="ECO:0007669"/>
    <property type="project" value="UniProtKB-KW"/>
</dbReference>
<dbReference type="InterPro" id="IPR001433">
    <property type="entry name" value="OxRdtase_FAD/NAD-bd"/>
</dbReference>
<evidence type="ECO:0000256" key="1">
    <source>
        <dbReference type="ARBA" id="ARBA00001974"/>
    </source>
</evidence>
<evidence type="ECO:0000256" key="7">
    <source>
        <dbReference type="ARBA" id="ARBA00022827"/>
    </source>
</evidence>
<dbReference type="SUPFAM" id="SSF63380">
    <property type="entry name" value="Riboflavin synthase domain-like"/>
    <property type="match status" value="1"/>
</dbReference>
<dbReference type="GO" id="GO:0050660">
    <property type="term" value="F:flavin adenine dinucleotide binding"/>
    <property type="evidence" value="ECO:0007669"/>
    <property type="project" value="TreeGrafter"/>
</dbReference>
<evidence type="ECO:0000256" key="10">
    <source>
        <dbReference type="ARBA" id="ARBA00023004"/>
    </source>
</evidence>
<keyword evidence="11" id="KW-0411">Iron-sulfur</keyword>
<dbReference type="InterPro" id="IPR017938">
    <property type="entry name" value="Riboflavin_synthase-like_b-brl"/>
</dbReference>
<reference evidence="15 16" key="1">
    <citation type="submission" date="2019-05" db="EMBL/GenBank/DDBJ databases">
        <title>Dyadobacter AR-3-8 sp. nov., isolated from arctic soil.</title>
        <authorList>
            <person name="Chaudhary D.K."/>
        </authorList>
    </citation>
    <scope>NUCLEOTIDE SEQUENCE [LARGE SCALE GENOMIC DNA]</scope>
    <source>
        <strain evidence="15 16">AR-3-8</strain>
    </source>
</reference>
<dbReference type="AlphaFoldDB" id="A0A4U6CWC0"/>
<proteinExistence type="predicted"/>
<feature type="transmembrane region" description="Helical" evidence="13">
    <location>
        <begin position="129"/>
        <end position="153"/>
    </location>
</feature>
<dbReference type="GO" id="GO:0016020">
    <property type="term" value="C:membrane"/>
    <property type="evidence" value="ECO:0007669"/>
    <property type="project" value="UniProtKB-SubCell"/>
</dbReference>
<keyword evidence="9" id="KW-0560">Oxidoreductase</keyword>
<dbReference type="PROSITE" id="PS51384">
    <property type="entry name" value="FAD_FR"/>
    <property type="match status" value="1"/>
</dbReference>
<evidence type="ECO:0000256" key="12">
    <source>
        <dbReference type="ARBA" id="ARBA00023136"/>
    </source>
</evidence>
<evidence type="ECO:0000256" key="4">
    <source>
        <dbReference type="ARBA" id="ARBA00022692"/>
    </source>
</evidence>
<dbReference type="EMBL" id="SZVO01000017">
    <property type="protein sequence ID" value="TKT88045.1"/>
    <property type="molecule type" value="Genomic_DNA"/>
</dbReference>
<dbReference type="PRINTS" id="PR00409">
    <property type="entry name" value="PHDIOXRDTASE"/>
</dbReference>
<dbReference type="Proteomes" id="UP000304900">
    <property type="component" value="Unassembled WGS sequence"/>
</dbReference>
<dbReference type="InterPro" id="IPR039261">
    <property type="entry name" value="FNR_nucleotide-bd"/>
</dbReference>
<dbReference type="PANTHER" id="PTHR47354">
    <property type="entry name" value="NADH OXIDOREDUCTASE HCR"/>
    <property type="match status" value="1"/>
</dbReference>
<evidence type="ECO:0000256" key="6">
    <source>
        <dbReference type="ARBA" id="ARBA00022723"/>
    </source>
</evidence>
<dbReference type="Gene3D" id="2.40.30.10">
    <property type="entry name" value="Translation factors"/>
    <property type="match status" value="1"/>
</dbReference>
<dbReference type="PANTHER" id="PTHR47354:SF8">
    <property type="entry name" value="1,2-PHENYLACETYL-COA EPOXIDASE, SUBUNIT E"/>
    <property type="match status" value="1"/>
</dbReference>
<dbReference type="InterPro" id="IPR013130">
    <property type="entry name" value="Fe3_Rdtase_TM_dom"/>
</dbReference>
<accession>A0A4U6CWC0</accession>
<keyword evidence="3" id="KW-0285">Flavoprotein</keyword>
<protein>
    <submittedName>
        <fullName evidence="15">Iron reductase</fullName>
    </submittedName>
</protein>
<feature type="transmembrane region" description="Helical" evidence="13">
    <location>
        <begin position="165"/>
        <end position="182"/>
    </location>
</feature>
<evidence type="ECO:0000313" key="16">
    <source>
        <dbReference type="Proteomes" id="UP000304900"/>
    </source>
</evidence>
<name>A0A4U6CWC0_9BACT</name>
<keyword evidence="10" id="KW-0408">Iron</keyword>
<dbReference type="Pfam" id="PF00175">
    <property type="entry name" value="NAD_binding_1"/>
    <property type="match status" value="1"/>
</dbReference>
<dbReference type="SUPFAM" id="SSF52343">
    <property type="entry name" value="Ferredoxin reductase-like, C-terminal NADP-linked domain"/>
    <property type="match status" value="1"/>
</dbReference>